<dbReference type="NCBIfam" id="NF007528">
    <property type="entry name" value="PRK10141.1"/>
    <property type="match status" value="1"/>
</dbReference>
<dbReference type="PRINTS" id="PR00778">
    <property type="entry name" value="HTHARSR"/>
</dbReference>
<evidence type="ECO:0000313" key="7">
    <source>
        <dbReference type="Proteomes" id="UP000662770"/>
    </source>
</evidence>
<dbReference type="CDD" id="cd00090">
    <property type="entry name" value="HTH_ARSR"/>
    <property type="match status" value="1"/>
</dbReference>
<dbReference type="EMBL" id="CP071503">
    <property type="protein sequence ID" value="QSX33341.1"/>
    <property type="molecule type" value="Genomic_DNA"/>
</dbReference>
<keyword evidence="1" id="KW-0059">Arsenical resistance</keyword>
<evidence type="ECO:0000313" key="6">
    <source>
        <dbReference type="EMBL" id="QSX33341.1"/>
    </source>
</evidence>
<dbReference type="Gene3D" id="1.10.10.10">
    <property type="entry name" value="Winged helix-like DNA-binding domain superfamily/Winged helix DNA-binding domain"/>
    <property type="match status" value="1"/>
</dbReference>
<organism evidence="6 7">
    <name type="scientific">Shewanella avicenniae</name>
    <dbReference type="NCBI Taxonomy" id="2814294"/>
    <lineage>
        <taxon>Bacteria</taxon>
        <taxon>Pseudomonadati</taxon>
        <taxon>Pseudomonadota</taxon>
        <taxon>Gammaproteobacteria</taxon>
        <taxon>Alteromonadales</taxon>
        <taxon>Shewanellaceae</taxon>
        <taxon>Shewanella</taxon>
    </lineage>
</organism>
<dbReference type="PANTHER" id="PTHR33154">
    <property type="entry name" value="TRANSCRIPTIONAL REGULATOR, ARSR FAMILY"/>
    <property type="match status" value="1"/>
</dbReference>
<dbReference type="InterPro" id="IPR051081">
    <property type="entry name" value="HTH_MetalResp_TranReg"/>
</dbReference>
<feature type="domain" description="HTH arsR-type" evidence="5">
    <location>
        <begin position="3"/>
        <end position="101"/>
    </location>
</feature>
<dbReference type="InterPro" id="IPR036388">
    <property type="entry name" value="WH-like_DNA-bd_sf"/>
</dbReference>
<protein>
    <submittedName>
        <fullName evidence="6">Metalloregulator ArsR/SmtB family transcription factor</fullName>
    </submittedName>
</protein>
<dbReference type="NCBIfam" id="NF033788">
    <property type="entry name" value="HTH_metalloreg"/>
    <property type="match status" value="1"/>
</dbReference>
<keyword evidence="4" id="KW-0804">Transcription</keyword>
<dbReference type="Pfam" id="PF01022">
    <property type="entry name" value="HTH_5"/>
    <property type="match status" value="1"/>
</dbReference>
<evidence type="ECO:0000259" key="5">
    <source>
        <dbReference type="PROSITE" id="PS50987"/>
    </source>
</evidence>
<dbReference type="SUPFAM" id="SSF46785">
    <property type="entry name" value="Winged helix' DNA-binding domain"/>
    <property type="match status" value="1"/>
</dbReference>
<evidence type="ECO:0000256" key="3">
    <source>
        <dbReference type="ARBA" id="ARBA00023125"/>
    </source>
</evidence>
<evidence type="ECO:0000256" key="2">
    <source>
        <dbReference type="ARBA" id="ARBA00023015"/>
    </source>
</evidence>
<sequence length="128" mass="14515">MPNNKEYHVQPLDFFKSLADETRLLSLLLIQHSGELCVCELTEALALSQPKVSRHLANLRKLGLLQDRRQGQWVFYRFDEQLPPWCHGILQAALAGNPDLIEQPLQRLQAMTFRPGRCCQNASASSAC</sequence>
<dbReference type="Proteomes" id="UP000662770">
    <property type="component" value="Chromosome"/>
</dbReference>
<keyword evidence="2" id="KW-0805">Transcription regulation</keyword>
<evidence type="ECO:0000256" key="1">
    <source>
        <dbReference type="ARBA" id="ARBA00022849"/>
    </source>
</evidence>
<reference evidence="6 7" key="1">
    <citation type="submission" date="2021-03" db="EMBL/GenBank/DDBJ databases">
        <title>Novel species identification of genus Shewanella.</title>
        <authorList>
            <person name="Liu G."/>
            <person name="Zhang Q."/>
        </authorList>
    </citation>
    <scope>NUCLEOTIDE SEQUENCE [LARGE SCALE GENOMIC DNA]</scope>
    <source>
        <strain evidence="6 7">FJAT-51800</strain>
    </source>
</reference>
<dbReference type="SMART" id="SM00418">
    <property type="entry name" value="HTH_ARSR"/>
    <property type="match status" value="1"/>
</dbReference>
<accession>A0ABX7QQY7</accession>
<name>A0ABX7QQY7_9GAMM</name>
<gene>
    <name evidence="6" type="ORF">JYB87_16720</name>
</gene>
<proteinExistence type="predicted"/>
<dbReference type="PANTHER" id="PTHR33154:SF18">
    <property type="entry name" value="ARSENICAL RESISTANCE OPERON REPRESSOR"/>
    <property type="match status" value="1"/>
</dbReference>
<keyword evidence="7" id="KW-1185">Reference proteome</keyword>
<dbReference type="InterPro" id="IPR001845">
    <property type="entry name" value="HTH_ArsR_DNA-bd_dom"/>
</dbReference>
<keyword evidence="3" id="KW-0238">DNA-binding</keyword>
<evidence type="ECO:0000256" key="4">
    <source>
        <dbReference type="ARBA" id="ARBA00023163"/>
    </source>
</evidence>
<dbReference type="InterPro" id="IPR011991">
    <property type="entry name" value="ArsR-like_HTH"/>
</dbReference>
<dbReference type="PROSITE" id="PS50987">
    <property type="entry name" value="HTH_ARSR_2"/>
    <property type="match status" value="1"/>
</dbReference>
<dbReference type="InterPro" id="IPR036390">
    <property type="entry name" value="WH_DNA-bd_sf"/>
</dbReference>